<keyword evidence="3" id="KW-0285">Flavoprotein</keyword>
<dbReference type="Gene3D" id="1.10.540.10">
    <property type="entry name" value="Acyl-CoA dehydrogenase/oxidase, N-terminal domain"/>
    <property type="match status" value="1"/>
</dbReference>
<evidence type="ECO:0000256" key="2">
    <source>
        <dbReference type="ARBA" id="ARBA00009347"/>
    </source>
</evidence>
<evidence type="ECO:0000259" key="7">
    <source>
        <dbReference type="Pfam" id="PF02771"/>
    </source>
</evidence>
<keyword evidence="9" id="KW-1185">Reference proteome</keyword>
<organism evidence="8 9">
    <name type="scientific">Prauserella sediminis</name>
    <dbReference type="NCBI Taxonomy" id="577680"/>
    <lineage>
        <taxon>Bacteria</taxon>
        <taxon>Bacillati</taxon>
        <taxon>Actinomycetota</taxon>
        <taxon>Actinomycetes</taxon>
        <taxon>Pseudonocardiales</taxon>
        <taxon>Pseudonocardiaceae</taxon>
        <taxon>Prauserella</taxon>
        <taxon>Prauserella salsuginis group</taxon>
    </lineage>
</organism>
<dbReference type="Pfam" id="PF00441">
    <property type="entry name" value="Acyl-CoA_dh_1"/>
    <property type="match status" value="1"/>
</dbReference>
<dbReference type="InterPro" id="IPR013786">
    <property type="entry name" value="AcylCoA_DH/ox_N"/>
</dbReference>
<evidence type="ECO:0000256" key="4">
    <source>
        <dbReference type="ARBA" id="ARBA00022827"/>
    </source>
</evidence>
<dbReference type="InterPro" id="IPR009075">
    <property type="entry name" value="AcylCo_DH/oxidase_C"/>
</dbReference>
<dbReference type="GO" id="GO:0070991">
    <property type="term" value="F:medium-chain fatty acyl-CoA dehydrogenase activity"/>
    <property type="evidence" value="ECO:0007669"/>
    <property type="project" value="UniProtKB-EC"/>
</dbReference>
<dbReference type="RefSeq" id="WP_221212767.1">
    <property type="nucleotide sequence ID" value="NZ_JACIBS010000001.1"/>
</dbReference>
<dbReference type="AlphaFoldDB" id="A0A839XP77"/>
<dbReference type="SUPFAM" id="SSF56645">
    <property type="entry name" value="Acyl-CoA dehydrogenase NM domain-like"/>
    <property type="match status" value="1"/>
</dbReference>
<evidence type="ECO:0000256" key="1">
    <source>
        <dbReference type="ARBA" id="ARBA00001974"/>
    </source>
</evidence>
<evidence type="ECO:0000256" key="3">
    <source>
        <dbReference type="ARBA" id="ARBA00022630"/>
    </source>
</evidence>
<sequence length="370" mass="38231">MTTDPITADPDLRKVLRDILDGDLHGRLDQSTTGVTLDVALWEQLSELGFTAFTAPEAHGGAGAGWLEAAALLGESAAAARHLPLAESDLLAHWLLREVGLPPADPMTARTVAIVEPNGTAVGVPWLGRLPVVIAARRQDGTLAVAELTADELADHAMMTAVPTLSGQPLGDLTFTTDVPEATVLDAGTGGTLLDQLALRGALARAVQIAASLDKAVDLCVEHASVRAQFGRPLAKFQAVQQLVADAAAEAALARAAVDAAVLDAAATDLIGPASATLVAAARSCAGHATSVVVRNAHQVHGAIGTTQEHPLQLFTQAALDWRGEFGTTRSWDRFLGEAVRTGPAALWNAVVGAPIPDATAVLPGIGRRR</sequence>
<gene>
    <name evidence="8" type="ORF">FB384_003455</name>
</gene>
<keyword evidence="5 8" id="KW-0560">Oxidoreductase</keyword>
<dbReference type="PANTHER" id="PTHR43884">
    <property type="entry name" value="ACYL-COA DEHYDROGENASE"/>
    <property type="match status" value="1"/>
</dbReference>
<evidence type="ECO:0000259" key="6">
    <source>
        <dbReference type="Pfam" id="PF00441"/>
    </source>
</evidence>
<feature type="domain" description="Acyl-CoA dehydrogenase/oxidase C-terminal" evidence="6">
    <location>
        <begin position="201"/>
        <end position="319"/>
    </location>
</feature>
<name>A0A839XP77_9PSEU</name>
<proteinExistence type="inferred from homology"/>
<protein>
    <submittedName>
        <fullName evidence="8">Acyl-CoA dehydrogenase</fullName>
        <ecNumber evidence="8">1.3.8.7</ecNumber>
    </submittedName>
</protein>
<dbReference type="GO" id="GO:0050660">
    <property type="term" value="F:flavin adenine dinucleotide binding"/>
    <property type="evidence" value="ECO:0007669"/>
    <property type="project" value="InterPro"/>
</dbReference>
<dbReference type="Proteomes" id="UP000564573">
    <property type="component" value="Unassembled WGS sequence"/>
</dbReference>
<dbReference type="InterPro" id="IPR036250">
    <property type="entry name" value="AcylCo_DH-like_C"/>
</dbReference>
<dbReference type="Pfam" id="PF02771">
    <property type="entry name" value="Acyl-CoA_dh_N"/>
    <property type="match status" value="1"/>
</dbReference>
<feature type="domain" description="Acyl-CoA dehydrogenase/oxidase N-terminal" evidence="7">
    <location>
        <begin position="12"/>
        <end position="92"/>
    </location>
</feature>
<dbReference type="Gene3D" id="1.20.140.10">
    <property type="entry name" value="Butyryl-CoA Dehydrogenase, subunit A, domain 3"/>
    <property type="match status" value="1"/>
</dbReference>
<comment type="cofactor">
    <cofactor evidence="1">
        <name>FAD</name>
        <dbReference type="ChEBI" id="CHEBI:57692"/>
    </cofactor>
</comment>
<dbReference type="PANTHER" id="PTHR43884:SF20">
    <property type="entry name" value="ACYL-COA DEHYDROGENASE FADE28"/>
    <property type="match status" value="1"/>
</dbReference>
<comment type="similarity">
    <text evidence="2">Belongs to the acyl-CoA dehydrogenase family.</text>
</comment>
<dbReference type="InterPro" id="IPR009100">
    <property type="entry name" value="AcylCoA_DH/oxidase_NM_dom_sf"/>
</dbReference>
<evidence type="ECO:0000313" key="8">
    <source>
        <dbReference type="EMBL" id="MBB3664551.1"/>
    </source>
</evidence>
<dbReference type="InterPro" id="IPR037069">
    <property type="entry name" value="AcylCoA_DH/ox_N_sf"/>
</dbReference>
<evidence type="ECO:0000313" key="9">
    <source>
        <dbReference type="Proteomes" id="UP000564573"/>
    </source>
</evidence>
<keyword evidence="4" id="KW-0274">FAD</keyword>
<evidence type="ECO:0000256" key="5">
    <source>
        <dbReference type="ARBA" id="ARBA00023002"/>
    </source>
</evidence>
<comment type="caution">
    <text evidence="8">The sequence shown here is derived from an EMBL/GenBank/DDBJ whole genome shotgun (WGS) entry which is preliminary data.</text>
</comment>
<dbReference type="SUPFAM" id="SSF47203">
    <property type="entry name" value="Acyl-CoA dehydrogenase C-terminal domain-like"/>
    <property type="match status" value="1"/>
</dbReference>
<reference evidence="8 9" key="1">
    <citation type="submission" date="2020-08" db="EMBL/GenBank/DDBJ databases">
        <title>Sequencing the genomes of 1000 actinobacteria strains.</title>
        <authorList>
            <person name="Klenk H.-P."/>
        </authorList>
    </citation>
    <scope>NUCLEOTIDE SEQUENCE [LARGE SCALE GENOMIC DNA]</scope>
    <source>
        <strain evidence="8 9">DSM 45267</strain>
    </source>
</reference>
<dbReference type="EMBL" id="JACIBS010000001">
    <property type="protein sequence ID" value="MBB3664551.1"/>
    <property type="molecule type" value="Genomic_DNA"/>
</dbReference>
<accession>A0A839XP77</accession>
<dbReference type="EC" id="1.3.8.7" evidence="8"/>